<proteinExistence type="predicted"/>
<name>A0AC34FVX0_9BILA</name>
<sequence>YGMYPGAQGFNPALTGGIGAYPGSGYLPQQQIGGYPGAIGGYPGAIGGYPGIGGILPQQQGGSSSNAQASSSSNSGNNNIPYGK</sequence>
<dbReference type="Proteomes" id="UP000887579">
    <property type="component" value="Unplaced"/>
</dbReference>
<evidence type="ECO:0000313" key="1">
    <source>
        <dbReference type="Proteomes" id="UP000887579"/>
    </source>
</evidence>
<dbReference type="WBParaSite" id="ES5_v2.g21365.t1">
    <property type="protein sequence ID" value="ES5_v2.g21365.t1"/>
    <property type="gene ID" value="ES5_v2.g21365"/>
</dbReference>
<protein>
    <submittedName>
        <fullName evidence="2">Uncharacterized protein</fullName>
    </submittedName>
</protein>
<accession>A0AC34FVX0</accession>
<organism evidence="1 2">
    <name type="scientific">Panagrolaimus sp. ES5</name>
    <dbReference type="NCBI Taxonomy" id="591445"/>
    <lineage>
        <taxon>Eukaryota</taxon>
        <taxon>Metazoa</taxon>
        <taxon>Ecdysozoa</taxon>
        <taxon>Nematoda</taxon>
        <taxon>Chromadorea</taxon>
        <taxon>Rhabditida</taxon>
        <taxon>Tylenchina</taxon>
        <taxon>Panagrolaimomorpha</taxon>
        <taxon>Panagrolaimoidea</taxon>
        <taxon>Panagrolaimidae</taxon>
        <taxon>Panagrolaimus</taxon>
    </lineage>
</organism>
<evidence type="ECO:0000313" key="2">
    <source>
        <dbReference type="WBParaSite" id="ES5_v2.g21365.t1"/>
    </source>
</evidence>
<reference evidence="2" key="1">
    <citation type="submission" date="2022-11" db="UniProtKB">
        <authorList>
            <consortium name="WormBaseParasite"/>
        </authorList>
    </citation>
    <scope>IDENTIFICATION</scope>
</reference>